<evidence type="ECO:0000256" key="8">
    <source>
        <dbReference type="ARBA" id="ARBA00022989"/>
    </source>
</evidence>
<keyword evidence="13" id="KW-1185">Reference proteome</keyword>
<feature type="transmembrane region" description="Helical" evidence="11">
    <location>
        <begin position="82"/>
        <end position="104"/>
    </location>
</feature>
<dbReference type="PANTHER" id="PTHR19139:SF199">
    <property type="entry name" value="MIP17260P"/>
    <property type="match status" value="1"/>
</dbReference>
<evidence type="ECO:0000256" key="1">
    <source>
        <dbReference type="ARBA" id="ARBA00004651"/>
    </source>
</evidence>
<comment type="caution">
    <text evidence="12">The sequence shown here is derived from an EMBL/GenBank/DDBJ whole genome shotgun (WGS) entry which is preliminary data.</text>
</comment>
<evidence type="ECO:0000256" key="5">
    <source>
        <dbReference type="ARBA" id="ARBA00022519"/>
    </source>
</evidence>
<dbReference type="PROSITE" id="PS00221">
    <property type="entry name" value="MIP"/>
    <property type="match status" value="1"/>
</dbReference>
<dbReference type="NCBIfam" id="TIGR00861">
    <property type="entry name" value="MIP"/>
    <property type="match status" value="1"/>
</dbReference>
<dbReference type="InterPro" id="IPR023271">
    <property type="entry name" value="Aquaporin-like"/>
</dbReference>
<dbReference type="GO" id="GO:0015250">
    <property type="term" value="F:water channel activity"/>
    <property type="evidence" value="ECO:0007669"/>
    <property type="project" value="TreeGrafter"/>
</dbReference>
<feature type="transmembrane region" description="Helical" evidence="11">
    <location>
        <begin position="200"/>
        <end position="222"/>
    </location>
</feature>
<comment type="similarity">
    <text evidence="2 10">Belongs to the MIP/aquaporin (TC 1.A.8) family.</text>
</comment>
<organism evidence="12 13">
    <name type="scientific">Sediminitomix flava</name>
    <dbReference type="NCBI Taxonomy" id="379075"/>
    <lineage>
        <taxon>Bacteria</taxon>
        <taxon>Pseudomonadati</taxon>
        <taxon>Bacteroidota</taxon>
        <taxon>Cytophagia</taxon>
        <taxon>Cytophagales</taxon>
        <taxon>Flammeovirgaceae</taxon>
        <taxon>Sediminitomix</taxon>
    </lineage>
</organism>
<dbReference type="InterPro" id="IPR000425">
    <property type="entry name" value="MIP"/>
</dbReference>
<evidence type="ECO:0000256" key="9">
    <source>
        <dbReference type="ARBA" id="ARBA00023136"/>
    </source>
</evidence>
<evidence type="ECO:0000256" key="7">
    <source>
        <dbReference type="ARBA" id="ARBA00022737"/>
    </source>
</evidence>
<dbReference type="PROSITE" id="PS51257">
    <property type="entry name" value="PROKAR_LIPOPROTEIN"/>
    <property type="match status" value="1"/>
</dbReference>
<evidence type="ECO:0000256" key="11">
    <source>
        <dbReference type="SAM" id="Phobius"/>
    </source>
</evidence>
<dbReference type="EMBL" id="QGDO01000002">
    <property type="protein sequence ID" value="PWJ43402.1"/>
    <property type="molecule type" value="Genomic_DNA"/>
</dbReference>
<reference evidence="12 13" key="1">
    <citation type="submission" date="2018-03" db="EMBL/GenBank/DDBJ databases">
        <title>Genomic Encyclopedia of Archaeal and Bacterial Type Strains, Phase II (KMG-II): from individual species to whole genera.</title>
        <authorList>
            <person name="Goeker M."/>
        </authorList>
    </citation>
    <scope>NUCLEOTIDE SEQUENCE [LARGE SCALE GENOMIC DNA]</scope>
    <source>
        <strain evidence="12 13">DSM 28229</strain>
    </source>
</reference>
<evidence type="ECO:0000256" key="6">
    <source>
        <dbReference type="ARBA" id="ARBA00022692"/>
    </source>
</evidence>
<dbReference type="NCBIfam" id="NF003838">
    <property type="entry name" value="PRK05420.1"/>
    <property type="match status" value="1"/>
</dbReference>
<keyword evidence="4" id="KW-1003">Cell membrane</keyword>
<dbReference type="Pfam" id="PF00230">
    <property type="entry name" value="MIP"/>
    <property type="match status" value="1"/>
</dbReference>
<dbReference type="Gene3D" id="1.20.1080.10">
    <property type="entry name" value="Glycerol uptake facilitator protein"/>
    <property type="match status" value="1"/>
</dbReference>
<keyword evidence="5" id="KW-0997">Cell inner membrane</keyword>
<dbReference type="PANTHER" id="PTHR19139">
    <property type="entry name" value="AQUAPORIN TRANSPORTER"/>
    <property type="match status" value="1"/>
</dbReference>
<dbReference type="SUPFAM" id="SSF81338">
    <property type="entry name" value="Aquaporin-like"/>
    <property type="match status" value="1"/>
</dbReference>
<keyword evidence="9 11" id="KW-0472">Membrane</keyword>
<dbReference type="InterPro" id="IPR034294">
    <property type="entry name" value="Aquaporin_transptr"/>
</dbReference>
<keyword evidence="8 11" id="KW-1133">Transmembrane helix</keyword>
<dbReference type="CDD" id="cd00333">
    <property type="entry name" value="MIP"/>
    <property type="match status" value="1"/>
</dbReference>
<evidence type="ECO:0000256" key="3">
    <source>
        <dbReference type="ARBA" id="ARBA00022448"/>
    </source>
</evidence>
<sequence>MDTKKLIAEFIGTLWLVLGGCGSAVLAAGYPELGIGFVGVSFAFGLTVLSMAYGVGHISGAHFNPAVTIGLFMGGRIDKKDVFPYIISQVLGGIVGAAILYVIVTGKQGAEIGTFAANGYGSLSPDGYGMTSALVTEIVMTFAFLIIILGATDARAPQGFAGIAIGLGLTLIHLISIPVTNTSVNPARSTSQALFAGGDALVQLWLFWVAPIVGAILAGAVYKAVFEKKQ</sequence>
<keyword evidence="3 10" id="KW-0813">Transport</keyword>
<gene>
    <name evidence="12" type="ORF">BC781_102963</name>
</gene>
<evidence type="ECO:0000313" key="12">
    <source>
        <dbReference type="EMBL" id="PWJ43402.1"/>
    </source>
</evidence>
<evidence type="ECO:0000256" key="2">
    <source>
        <dbReference type="ARBA" id="ARBA00006175"/>
    </source>
</evidence>
<evidence type="ECO:0000313" key="13">
    <source>
        <dbReference type="Proteomes" id="UP000245535"/>
    </source>
</evidence>
<dbReference type="PRINTS" id="PR00783">
    <property type="entry name" value="MINTRINSICP"/>
</dbReference>
<dbReference type="FunFam" id="1.20.1080.10:FF:000007">
    <property type="entry name" value="Aquaporin Z"/>
    <property type="match status" value="1"/>
</dbReference>
<feature type="transmembrane region" description="Helical" evidence="11">
    <location>
        <begin position="160"/>
        <end position="180"/>
    </location>
</feature>
<name>A0A315ZDK0_SEDFL</name>
<keyword evidence="6 10" id="KW-0812">Transmembrane</keyword>
<dbReference type="RefSeq" id="WP_109617922.1">
    <property type="nucleotide sequence ID" value="NZ_QGDO01000002.1"/>
</dbReference>
<keyword evidence="7" id="KW-0677">Repeat</keyword>
<accession>A0A315ZDK0</accession>
<feature type="transmembrane region" description="Helical" evidence="11">
    <location>
        <begin position="34"/>
        <end position="55"/>
    </location>
</feature>
<dbReference type="Proteomes" id="UP000245535">
    <property type="component" value="Unassembled WGS sequence"/>
</dbReference>
<dbReference type="OrthoDB" id="9807293at2"/>
<proteinExistence type="inferred from homology"/>
<feature type="transmembrane region" description="Helical" evidence="11">
    <location>
        <begin position="128"/>
        <end position="148"/>
    </location>
</feature>
<dbReference type="InterPro" id="IPR022357">
    <property type="entry name" value="MIP_CS"/>
</dbReference>
<evidence type="ECO:0000256" key="10">
    <source>
        <dbReference type="RuleBase" id="RU000477"/>
    </source>
</evidence>
<dbReference type="AlphaFoldDB" id="A0A315ZDK0"/>
<feature type="transmembrane region" description="Helical" evidence="11">
    <location>
        <begin position="7"/>
        <end position="28"/>
    </location>
</feature>
<comment type="subcellular location">
    <subcellularLocation>
        <location evidence="1">Cell membrane</location>
        <topology evidence="1">Multi-pass membrane protein</topology>
    </subcellularLocation>
</comment>
<protein>
    <submittedName>
        <fullName evidence="12">Aquaporin Z</fullName>
    </submittedName>
</protein>
<evidence type="ECO:0000256" key="4">
    <source>
        <dbReference type="ARBA" id="ARBA00022475"/>
    </source>
</evidence>
<dbReference type="GO" id="GO:0005886">
    <property type="term" value="C:plasma membrane"/>
    <property type="evidence" value="ECO:0007669"/>
    <property type="project" value="UniProtKB-SubCell"/>
</dbReference>